<comment type="caution">
    <text evidence="2">The sequence shown here is derived from an EMBL/GenBank/DDBJ whole genome shotgun (WGS) entry which is preliminary data.</text>
</comment>
<dbReference type="EMBL" id="SDMP01000005">
    <property type="protein sequence ID" value="RYR59555.1"/>
    <property type="molecule type" value="Genomic_DNA"/>
</dbReference>
<feature type="region of interest" description="Disordered" evidence="1">
    <location>
        <begin position="64"/>
        <end position="112"/>
    </location>
</feature>
<accession>A0A445D8R1</accession>
<gene>
    <name evidence="2" type="ORF">Ahy_A05g025455</name>
</gene>
<dbReference type="Proteomes" id="UP000289738">
    <property type="component" value="Chromosome A05"/>
</dbReference>
<name>A0A445D8R1_ARAHY</name>
<keyword evidence="3" id="KW-1185">Reference proteome</keyword>
<feature type="compositionally biased region" description="Polar residues" evidence="1">
    <location>
        <begin position="95"/>
        <end position="104"/>
    </location>
</feature>
<proteinExistence type="predicted"/>
<evidence type="ECO:0000256" key="1">
    <source>
        <dbReference type="SAM" id="MobiDB-lite"/>
    </source>
</evidence>
<dbReference type="AlphaFoldDB" id="A0A445D8R1"/>
<protein>
    <submittedName>
        <fullName evidence="2">Uncharacterized protein</fullName>
    </submittedName>
</protein>
<reference evidence="2 3" key="1">
    <citation type="submission" date="2019-01" db="EMBL/GenBank/DDBJ databases">
        <title>Sequencing of cultivated peanut Arachis hypogaea provides insights into genome evolution and oil improvement.</title>
        <authorList>
            <person name="Chen X."/>
        </authorList>
    </citation>
    <scope>NUCLEOTIDE SEQUENCE [LARGE SCALE GENOMIC DNA]</scope>
    <source>
        <strain evidence="3">cv. Fuhuasheng</strain>
        <tissue evidence="2">Leaves</tissue>
    </source>
</reference>
<evidence type="ECO:0000313" key="2">
    <source>
        <dbReference type="EMBL" id="RYR59555.1"/>
    </source>
</evidence>
<sequence length="112" mass="11919">MGSGRIFTLLAIEASSPLSIDLTTTSGCETILQPGFNSTVQIGKNRSKHWGKHKHNIDIYFVDGPATPSSVMPQPQKRKSKKALETASIPAKAEASQNSAQQGKNGKDLGLA</sequence>
<organism evidence="2 3">
    <name type="scientific">Arachis hypogaea</name>
    <name type="common">Peanut</name>
    <dbReference type="NCBI Taxonomy" id="3818"/>
    <lineage>
        <taxon>Eukaryota</taxon>
        <taxon>Viridiplantae</taxon>
        <taxon>Streptophyta</taxon>
        <taxon>Embryophyta</taxon>
        <taxon>Tracheophyta</taxon>
        <taxon>Spermatophyta</taxon>
        <taxon>Magnoliopsida</taxon>
        <taxon>eudicotyledons</taxon>
        <taxon>Gunneridae</taxon>
        <taxon>Pentapetalae</taxon>
        <taxon>rosids</taxon>
        <taxon>fabids</taxon>
        <taxon>Fabales</taxon>
        <taxon>Fabaceae</taxon>
        <taxon>Papilionoideae</taxon>
        <taxon>50 kb inversion clade</taxon>
        <taxon>dalbergioids sensu lato</taxon>
        <taxon>Dalbergieae</taxon>
        <taxon>Pterocarpus clade</taxon>
        <taxon>Arachis</taxon>
    </lineage>
</organism>
<evidence type="ECO:0000313" key="3">
    <source>
        <dbReference type="Proteomes" id="UP000289738"/>
    </source>
</evidence>